<dbReference type="STRING" id="1791.GCA_001049355_04005"/>
<name>A0A448IQQ2_MYCAU</name>
<evidence type="ECO:0000313" key="2">
    <source>
        <dbReference type="Proteomes" id="UP000279306"/>
    </source>
</evidence>
<evidence type="ECO:0000313" key="1">
    <source>
        <dbReference type="EMBL" id="VEG54740.1"/>
    </source>
</evidence>
<gene>
    <name evidence="1" type="ORF">NCTC10437_02637</name>
</gene>
<sequence length="180" mass="19252">MVHSVELLFDAETDAAVRQVWDELADAGIRSLAAHRSPSNRPHVTVTVAENLDDGVDEALRPVLDRLPLTCVLGAPMLFGSGHSLTLVRLVIPSAELLALHAEVHRMSLPHTATGPLPHADPGRWTPHVTLARRVPLDLLPTAFGVGAVTRDIPATAVGLRHWDGDAKVVHTITGHSSTT</sequence>
<dbReference type="AlphaFoldDB" id="A0A448IQQ2"/>
<dbReference type="OrthoDB" id="3397424at2"/>
<reference evidence="1 2" key="1">
    <citation type="submission" date="2018-12" db="EMBL/GenBank/DDBJ databases">
        <authorList>
            <consortium name="Pathogen Informatics"/>
        </authorList>
    </citation>
    <scope>NUCLEOTIDE SEQUENCE [LARGE SCALE GENOMIC DNA]</scope>
    <source>
        <strain evidence="1 2">NCTC10437</strain>
    </source>
</reference>
<dbReference type="KEGG" id="mauu:NCTC10437_02637"/>
<dbReference type="InterPro" id="IPR009097">
    <property type="entry name" value="Cyclic_Pdiesterase"/>
</dbReference>
<organism evidence="1 2">
    <name type="scientific">Mycolicibacterium aurum</name>
    <name type="common">Mycobacterium aurum</name>
    <dbReference type="NCBI Taxonomy" id="1791"/>
    <lineage>
        <taxon>Bacteria</taxon>
        <taxon>Bacillati</taxon>
        <taxon>Actinomycetota</taxon>
        <taxon>Actinomycetes</taxon>
        <taxon>Mycobacteriales</taxon>
        <taxon>Mycobacteriaceae</taxon>
        <taxon>Mycolicibacterium</taxon>
    </lineage>
</organism>
<accession>A0A448IQQ2</accession>
<dbReference type="Pfam" id="PF13563">
    <property type="entry name" value="2_5_RNA_ligase2"/>
    <property type="match status" value="1"/>
</dbReference>
<dbReference type="SUPFAM" id="SSF55144">
    <property type="entry name" value="LigT-like"/>
    <property type="match status" value="1"/>
</dbReference>
<evidence type="ECO:0008006" key="3">
    <source>
        <dbReference type="Google" id="ProtNLM"/>
    </source>
</evidence>
<dbReference type="Gene3D" id="3.90.1140.10">
    <property type="entry name" value="Cyclic phosphodiesterase"/>
    <property type="match status" value="1"/>
</dbReference>
<protein>
    <recommendedName>
        <fullName evidence="3">2'-5' RNA ligase</fullName>
    </recommendedName>
</protein>
<proteinExistence type="predicted"/>
<keyword evidence="2" id="KW-1185">Reference proteome</keyword>
<dbReference type="EMBL" id="LR134356">
    <property type="protein sequence ID" value="VEG54740.1"/>
    <property type="molecule type" value="Genomic_DNA"/>
</dbReference>
<dbReference type="Proteomes" id="UP000279306">
    <property type="component" value="Chromosome"/>
</dbReference>
<dbReference type="RefSeq" id="WP_048633864.1">
    <property type="nucleotide sequence ID" value="NZ_CVQQ01000014.1"/>
</dbReference>